<reference evidence="2" key="2">
    <citation type="submission" date="2021-08" db="EMBL/GenBank/DDBJ databases">
        <authorList>
            <person name="Eriksson T."/>
        </authorList>
    </citation>
    <scope>NUCLEOTIDE SEQUENCE</scope>
    <source>
        <strain evidence="2">Stoneville</strain>
        <tissue evidence="2">Whole head</tissue>
    </source>
</reference>
<sequence length="414" mass="47430">MEKPALLQEMLQRIIDEEEDDHTLVKKARVMLRDLQGENKICKLRKALYGLRRAGRQWNYEIDKTMKRAGLVPTNADPCVYVDKNTRTFVLIYVDDILIISGNQERERQIKDFLSKTFRIKDFGLAKYCLGIQIEQNENEICLSQAGYIREILKRNRMEDCKPVLTPLAVGSKLSELHSEDDNEDTNFPFRELIGALMYVAVGNRPDVSHAVSVLSQFSNCYRKKHCTAAKRVLRYLKGTIDKKLIYRKNQDNLTCYVDADWANCEIDRRSYTGSTFILSGAAFSWESRKQRTFALSSTEAEYMAFSDASKEAVFLIGYLKELGFQSLANVVVFNDNQGAGKLTENSVYHARSKHIDVRYHFIRDAVKKHPIKILYLPTEKMIADVLTKALPKENHDRCILGLGLQSDNTSAVT</sequence>
<dbReference type="SUPFAM" id="SSF56672">
    <property type="entry name" value="DNA/RNA polymerases"/>
    <property type="match status" value="1"/>
</dbReference>
<reference evidence="2" key="1">
    <citation type="journal article" date="2020" name="J Insects Food Feed">
        <title>The yellow mealworm (Tenebrio molitor) genome: a resource for the emerging insects as food and feed industry.</title>
        <authorList>
            <person name="Eriksson T."/>
            <person name="Andere A."/>
            <person name="Kelstrup H."/>
            <person name="Emery V."/>
            <person name="Picard C."/>
        </authorList>
    </citation>
    <scope>NUCLEOTIDE SEQUENCE</scope>
    <source>
        <strain evidence="2">Stoneville</strain>
        <tissue evidence="2">Whole head</tissue>
    </source>
</reference>
<feature type="domain" description="Reverse transcriptase Ty1/copia-type" evidence="1">
    <location>
        <begin position="37"/>
        <end position="168"/>
    </location>
</feature>
<name>A0A8J6HLW3_TENMO</name>
<dbReference type="CDD" id="cd09272">
    <property type="entry name" value="RNase_HI_RT_Ty1"/>
    <property type="match status" value="1"/>
</dbReference>
<evidence type="ECO:0000313" key="2">
    <source>
        <dbReference type="EMBL" id="KAH0817020.1"/>
    </source>
</evidence>
<protein>
    <recommendedName>
        <fullName evidence="1">Reverse transcriptase Ty1/copia-type domain-containing protein</fullName>
    </recommendedName>
</protein>
<dbReference type="AlphaFoldDB" id="A0A8J6HLW3"/>
<dbReference type="PANTHER" id="PTHR11439">
    <property type="entry name" value="GAG-POL-RELATED RETROTRANSPOSON"/>
    <property type="match status" value="1"/>
</dbReference>
<dbReference type="GO" id="GO:0071897">
    <property type="term" value="P:DNA biosynthetic process"/>
    <property type="evidence" value="ECO:0007669"/>
    <property type="project" value="UniProtKB-ARBA"/>
</dbReference>
<proteinExistence type="predicted"/>
<dbReference type="InterPro" id="IPR013103">
    <property type="entry name" value="RVT_2"/>
</dbReference>
<dbReference type="PANTHER" id="PTHR11439:SF483">
    <property type="entry name" value="PEPTIDE SYNTHASE GLIP-LIKE, PUTATIVE (AFU_ORTHOLOGUE AFUA_3G12920)-RELATED"/>
    <property type="match status" value="1"/>
</dbReference>
<evidence type="ECO:0000259" key="1">
    <source>
        <dbReference type="Pfam" id="PF07727"/>
    </source>
</evidence>
<dbReference type="Proteomes" id="UP000719412">
    <property type="component" value="Unassembled WGS sequence"/>
</dbReference>
<gene>
    <name evidence="2" type="ORF">GEV33_005771</name>
</gene>
<keyword evidence="3" id="KW-1185">Reference proteome</keyword>
<organism evidence="2 3">
    <name type="scientific">Tenebrio molitor</name>
    <name type="common">Yellow mealworm beetle</name>
    <dbReference type="NCBI Taxonomy" id="7067"/>
    <lineage>
        <taxon>Eukaryota</taxon>
        <taxon>Metazoa</taxon>
        <taxon>Ecdysozoa</taxon>
        <taxon>Arthropoda</taxon>
        <taxon>Hexapoda</taxon>
        <taxon>Insecta</taxon>
        <taxon>Pterygota</taxon>
        <taxon>Neoptera</taxon>
        <taxon>Endopterygota</taxon>
        <taxon>Coleoptera</taxon>
        <taxon>Polyphaga</taxon>
        <taxon>Cucujiformia</taxon>
        <taxon>Tenebrionidae</taxon>
        <taxon>Tenebrio</taxon>
    </lineage>
</organism>
<evidence type="ECO:0000313" key="3">
    <source>
        <dbReference type="Proteomes" id="UP000719412"/>
    </source>
</evidence>
<accession>A0A8J6HLW3</accession>
<comment type="caution">
    <text evidence="2">The sequence shown here is derived from an EMBL/GenBank/DDBJ whole genome shotgun (WGS) entry which is preliminary data.</text>
</comment>
<dbReference type="EMBL" id="JABDTM020020453">
    <property type="protein sequence ID" value="KAH0817020.1"/>
    <property type="molecule type" value="Genomic_DNA"/>
</dbReference>
<dbReference type="Pfam" id="PF07727">
    <property type="entry name" value="RVT_2"/>
    <property type="match status" value="1"/>
</dbReference>
<dbReference type="InterPro" id="IPR043502">
    <property type="entry name" value="DNA/RNA_pol_sf"/>
</dbReference>